<keyword evidence="3" id="KW-1185">Reference proteome</keyword>
<sequence length="268" mass="30600">MMDLFGTTEIATRYTLMLYGISISDEGVDPLTSSQSSQSSQNSIPEAAQNNTRPIPYGDIHSQDELADNTGFETDEYRERNPDAPPPSSMNTNNASQQFEQDNQNRHQSRPRQARDSIEYGQRSPSPVFQPPRSASPRPKPNIYLTFSYDALPGLNIRLTYGEELFSFPREQVFRELGWQHDFEWLLITLEAPGVLFPERVPKADSTGFRMVMARFEQIVDAMKRDYAELERDVVIEIAFVPECKGHSRTVLVDAWQKRLDKSQGVVF</sequence>
<evidence type="ECO:0000256" key="1">
    <source>
        <dbReference type="SAM" id="MobiDB-lite"/>
    </source>
</evidence>
<evidence type="ECO:0000313" key="3">
    <source>
        <dbReference type="Proteomes" id="UP000730481"/>
    </source>
</evidence>
<reference evidence="2" key="1">
    <citation type="journal article" date="2017" name="Mycologia">
        <title>Fusarium algeriense, sp. nov., a novel toxigenic crown rot pathogen of durum wheat from Algeria is nested in the Fusarium burgessii species complex.</title>
        <authorList>
            <person name="Laraba I."/>
            <person name="Keddad A."/>
            <person name="Boureghda H."/>
            <person name="Abdallah N."/>
            <person name="Vaughan M.M."/>
            <person name="Proctor R.H."/>
            <person name="Busman M."/>
            <person name="O'Donnell K."/>
        </authorList>
    </citation>
    <scope>NUCLEOTIDE SEQUENCE</scope>
    <source>
        <strain evidence="2">NRRL 25174</strain>
    </source>
</reference>
<organism evidence="2 3">
    <name type="scientific">Fusarium beomiforme</name>
    <dbReference type="NCBI Taxonomy" id="44412"/>
    <lineage>
        <taxon>Eukaryota</taxon>
        <taxon>Fungi</taxon>
        <taxon>Dikarya</taxon>
        <taxon>Ascomycota</taxon>
        <taxon>Pezizomycotina</taxon>
        <taxon>Sordariomycetes</taxon>
        <taxon>Hypocreomycetidae</taxon>
        <taxon>Hypocreales</taxon>
        <taxon>Nectriaceae</taxon>
        <taxon>Fusarium</taxon>
        <taxon>Fusarium burgessii species complex</taxon>
    </lineage>
</organism>
<accession>A0A9P5AS37</accession>
<dbReference type="OrthoDB" id="5088000at2759"/>
<feature type="region of interest" description="Disordered" evidence="1">
    <location>
        <begin position="29"/>
        <end position="63"/>
    </location>
</feature>
<feature type="compositionally biased region" description="Low complexity" evidence="1">
    <location>
        <begin position="33"/>
        <end position="43"/>
    </location>
</feature>
<dbReference type="AlphaFoldDB" id="A0A9P5AS37"/>
<comment type="caution">
    <text evidence="2">The sequence shown here is derived from an EMBL/GenBank/DDBJ whole genome shotgun (WGS) entry which is preliminary data.</text>
</comment>
<name>A0A9P5AS37_9HYPO</name>
<feature type="compositionally biased region" description="Polar residues" evidence="1">
    <location>
        <begin position="89"/>
        <end position="102"/>
    </location>
</feature>
<dbReference type="EMBL" id="PVQB02000084">
    <property type="protein sequence ID" value="KAF4343651.1"/>
    <property type="molecule type" value="Genomic_DNA"/>
</dbReference>
<evidence type="ECO:0000313" key="2">
    <source>
        <dbReference type="EMBL" id="KAF4343651.1"/>
    </source>
</evidence>
<protein>
    <submittedName>
        <fullName evidence="2">Uncharacterized protein</fullName>
    </submittedName>
</protein>
<feature type="region of interest" description="Disordered" evidence="1">
    <location>
        <begin position="75"/>
        <end position="140"/>
    </location>
</feature>
<reference evidence="2" key="2">
    <citation type="submission" date="2020-02" db="EMBL/GenBank/DDBJ databases">
        <title>Identification and distribution of gene clusters putatively required for synthesis of sphingolipid metabolism inhibitors in phylogenetically diverse species of the filamentous fungus Fusarium.</title>
        <authorList>
            <person name="Kim H.-S."/>
            <person name="Busman M."/>
            <person name="Brown D.W."/>
            <person name="Divon H."/>
            <person name="Uhlig S."/>
            <person name="Proctor R.H."/>
        </authorList>
    </citation>
    <scope>NUCLEOTIDE SEQUENCE</scope>
    <source>
        <strain evidence="2">NRRL 25174</strain>
    </source>
</reference>
<dbReference type="Proteomes" id="UP000730481">
    <property type="component" value="Unassembled WGS sequence"/>
</dbReference>
<proteinExistence type="predicted"/>
<gene>
    <name evidence="2" type="ORF">FBEOM_2391</name>
</gene>